<reference evidence="2" key="1">
    <citation type="submission" date="2022-08" db="EMBL/GenBank/DDBJ databases">
        <title>Alicyclobacillus dauci DSM2870, complete genome.</title>
        <authorList>
            <person name="Wang Q."/>
            <person name="Cai R."/>
            <person name="Wang Z."/>
        </authorList>
    </citation>
    <scope>NUCLEOTIDE SEQUENCE</scope>
    <source>
        <strain evidence="2">DSM 28700</strain>
    </source>
</reference>
<evidence type="ECO:0000313" key="3">
    <source>
        <dbReference type="Proteomes" id="UP001164803"/>
    </source>
</evidence>
<keyword evidence="1" id="KW-0472">Membrane</keyword>
<feature type="transmembrane region" description="Helical" evidence="1">
    <location>
        <begin position="31"/>
        <end position="52"/>
    </location>
</feature>
<feature type="transmembrane region" description="Helical" evidence="1">
    <location>
        <begin position="134"/>
        <end position="154"/>
    </location>
</feature>
<accession>A0ABY6YYU7</accession>
<sequence length="326" mass="35452">MRAIFLGICASFFFASSFVLNRMMSNGGGSWIWSASLRYIFMLPLLLLIVLLRGQFTSLVKEIRKHPWQWFSWSFVGFGLFYAPLCFSSEYSPAWLVAGTWQFTIVAGSLMTPLFHTTGILPNGVPAARTKMPLGALGMSTVILGGIILMEIAQVEHVKVSEILLGGLPVIVAAFAYPLGNRKMMQLCEGRLTAVQRTLGMTICSLPLWIVLSVYQWIAHGLPSENQTVQSCVVAVCSGVIATVLFFSATDMARGNAHQLAAVEATQAGEVVFTLLGEWMLIPGTTISVLGLVGLFIVVVGMVLHSFSSSRGHQQAKENQVFDVAP</sequence>
<dbReference type="Proteomes" id="UP001164803">
    <property type="component" value="Chromosome"/>
</dbReference>
<keyword evidence="3" id="KW-1185">Reference proteome</keyword>
<evidence type="ECO:0000313" key="2">
    <source>
        <dbReference type="EMBL" id="WAH35617.1"/>
    </source>
</evidence>
<feature type="transmembrane region" description="Helical" evidence="1">
    <location>
        <begin position="228"/>
        <end position="248"/>
    </location>
</feature>
<proteinExistence type="predicted"/>
<feature type="transmembrane region" description="Helical" evidence="1">
    <location>
        <begin position="73"/>
        <end position="91"/>
    </location>
</feature>
<gene>
    <name evidence="2" type="ORF">NZD86_15205</name>
</gene>
<feature type="transmembrane region" description="Helical" evidence="1">
    <location>
        <begin position="160"/>
        <end position="179"/>
    </location>
</feature>
<organism evidence="2 3">
    <name type="scientific">Alicyclobacillus dauci</name>
    <dbReference type="NCBI Taxonomy" id="1475485"/>
    <lineage>
        <taxon>Bacteria</taxon>
        <taxon>Bacillati</taxon>
        <taxon>Bacillota</taxon>
        <taxon>Bacilli</taxon>
        <taxon>Bacillales</taxon>
        <taxon>Alicyclobacillaceae</taxon>
        <taxon>Alicyclobacillus</taxon>
    </lineage>
</organism>
<dbReference type="EMBL" id="CP104064">
    <property type="protein sequence ID" value="WAH35617.1"/>
    <property type="molecule type" value="Genomic_DNA"/>
</dbReference>
<dbReference type="Pfam" id="PF13536">
    <property type="entry name" value="EmrE"/>
    <property type="match status" value="1"/>
</dbReference>
<protein>
    <submittedName>
        <fullName evidence="2">Multidrug resistance efflux transporter family protein</fullName>
    </submittedName>
</protein>
<name>A0ABY6YYU7_9BACL</name>
<keyword evidence="1" id="KW-0812">Transmembrane</keyword>
<evidence type="ECO:0000256" key="1">
    <source>
        <dbReference type="SAM" id="Phobius"/>
    </source>
</evidence>
<feature type="transmembrane region" description="Helical" evidence="1">
    <location>
        <begin position="103"/>
        <end position="122"/>
    </location>
</feature>
<dbReference type="RefSeq" id="WP_268042900.1">
    <property type="nucleotide sequence ID" value="NZ_CP104064.1"/>
</dbReference>
<feature type="transmembrane region" description="Helical" evidence="1">
    <location>
        <begin position="199"/>
        <end position="222"/>
    </location>
</feature>
<dbReference type="InterPro" id="IPR032713">
    <property type="entry name" value="EmrE"/>
</dbReference>
<feature type="transmembrane region" description="Helical" evidence="1">
    <location>
        <begin position="260"/>
        <end position="281"/>
    </location>
</feature>
<feature type="transmembrane region" description="Helical" evidence="1">
    <location>
        <begin position="287"/>
        <end position="307"/>
    </location>
</feature>
<keyword evidence="1" id="KW-1133">Transmembrane helix</keyword>